<evidence type="ECO:0000313" key="1">
    <source>
        <dbReference type="EMBL" id="RNA11601.1"/>
    </source>
</evidence>
<evidence type="ECO:0000313" key="2">
    <source>
        <dbReference type="Proteomes" id="UP000276133"/>
    </source>
</evidence>
<organism evidence="1 2">
    <name type="scientific">Brachionus plicatilis</name>
    <name type="common">Marine rotifer</name>
    <name type="synonym">Brachionus muelleri</name>
    <dbReference type="NCBI Taxonomy" id="10195"/>
    <lineage>
        <taxon>Eukaryota</taxon>
        <taxon>Metazoa</taxon>
        <taxon>Spiralia</taxon>
        <taxon>Gnathifera</taxon>
        <taxon>Rotifera</taxon>
        <taxon>Eurotatoria</taxon>
        <taxon>Monogononta</taxon>
        <taxon>Pseudotrocha</taxon>
        <taxon>Ploima</taxon>
        <taxon>Brachionidae</taxon>
        <taxon>Brachionus</taxon>
    </lineage>
</organism>
<name>A0A3M7QKQ6_BRAPC</name>
<reference evidence="1 2" key="1">
    <citation type="journal article" date="2018" name="Sci. Rep.">
        <title>Genomic signatures of local adaptation to the degree of environmental predictability in rotifers.</title>
        <authorList>
            <person name="Franch-Gras L."/>
            <person name="Hahn C."/>
            <person name="Garcia-Roger E.M."/>
            <person name="Carmona M.J."/>
            <person name="Serra M."/>
            <person name="Gomez A."/>
        </authorList>
    </citation>
    <scope>NUCLEOTIDE SEQUENCE [LARGE SCALE GENOMIC DNA]</scope>
    <source>
        <strain evidence="1">HYR1</strain>
    </source>
</reference>
<dbReference type="EMBL" id="REGN01005910">
    <property type="protein sequence ID" value="RNA11601.1"/>
    <property type="molecule type" value="Genomic_DNA"/>
</dbReference>
<comment type="caution">
    <text evidence="1">The sequence shown here is derived from an EMBL/GenBank/DDBJ whole genome shotgun (WGS) entry which is preliminary data.</text>
</comment>
<dbReference type="Proteomes" id="UP000276133">
    <property type="component" value="Unassembled WGS sequence"/>
</dbReference>
<gene>
    <name evidence="1" type="ORF">BpHYR1_008942</name>
</gene>
<keyword evidence="2" id="KW-1185">Reference proteome</keyword>
<proteinExistence type="predicted"/>
<dbReference type="AlphaFoldDB" id="A0A3M7QKQ6"/>
<accession>A0A3M7QKQ6</accession>
<sequence>MAYRDKAKNNNYGNNPSNDKFLQFDVKNTLESFNLYQNLKEKLVSNYLALKLHKTFCSNKCRRMVDALGHLIYQDTGDQTIGA</sequence>
<protein>
    <submittedName>
        <fullName evidence="1">Uncharacterized protein</fullName>
    </submittedName>
</protein>